<protein>
    <submittedName>
        <fullName evidence="1">Uncharacterized protein</fullName>
    </submittedName>
</protein>
<gene>
    <name evidence="2" type="ORF">JXQ802_LOCUS50211</name>
    <name evidence="1" type="ORF">PYM288_LOCUS34054</name>
</gene>
<accession>A0A815JPS5</accession>
<name>A0A815JPS5_9BILA</name>
<proteinExistence type="predicted"/>
<keyword evidence="4" id="KW-1185">Reference proteome</keyword>
<reference evidence="1" key="1">
    <citation type="submission" date="2021-02" db="EMBL/GenBank/DDBJ databases">
        <authorList>
            <person name="Nowell W R."/>
        </authorList>
    </citation>
    <scope>NUCLEOTIDE SEQUENCE</scope>
</reference>
<evidence type="ECO:0000313" key="3">
    <source>
        <dbReference type="Proteomes" id="UP000663854"/>
    </source>
</evidence>
<dbReference type="Proteomes" id="UP000663870">
    <property type="component" value="Unassembled WGS sequence"/>
</dbReference>
<dbReference type="EMBL" id="CAJNOH010004960">
    <property type="protein sequence ID" value="CAF1385091.1"/>
    <property type="molecule type" value="Genomic_DNA"/>
</dbReference>
<evidence type="ECO:0000313" key="2">
    <source>
        <dbReference type="EMBL" id="CAF1617869.1"/>
    </source>
</evidence>
<organism evidence="1 3">
    <name type="scientific">Rotaria sordida</name>
    <dbReference type="NCBI Taxonomy" id="392033"/>
    <lineage>
        <taxon>Eukaryota</taxon>
        <taxon>Metazoa</taxon>
        <taxon>Spiralia</taxon>
        <taxon>Gnathifera</taxon>
        <taxon>Rotifera</taxon>
        <taxon>Eurotatoria</taxon>
        <taxon>Bdelloidea</taxon>
        <taxon>Philodinida</taxon>
        <taxon>Philodinidae</taxon>
        <taxon>Rotaria</taxon>
    </lineage>
</organism>
<evidence type="ECO:0000313" key="1">
    <source>
        <dbReference type="EMBL" id="CAF1385091.1"/>
    </source>
</evidence>
<dbReference type="AlphaFoldDB" id="A0A815JPS5"/>
<dbReference type="EMBL" id="CAJNOL010006431">
    <property type="protein sequence ID" value="CAF1617869.1"/>
    <property type="molecule type" value="Genomic_DNA"/>
</dbReference>
<sequence>MLPIVESSIIQDDTINDKDKSLAEDEFHTSSIQILTSEKSTGSFPLIDKRLSSSTDESLQQKSISFILPNITENLYTILLESLQQMTDIEQISLQKNFQLNSEKQEIFHNLKNQFHKYKNDFNQIQKYEYFEIQPILRKRLELVIRTFDIDLQLIEQIFNGKTLTDLIPNKPSIIIKTSMQPIESQIYNDIISIRDNLSTIAINMKNCQII</sequence>
<evidence type="ECO:0000313" key="4">
    <source>
        <dbReference type="Proteomes" id="UP000663870"/>
    </source>
</evidence>
<comment type="caution">
    <text evidence="1">The sequence shown here is derived from an EMBL/GenBank/DDBJ whole genome shotgun (WGS) entry which is preliminary data.</text>
</comment>
<dbReference type="Proteomes" id="UP000663854">
    <property type="component" value="Unassembled WGS sequence"/>
</dbReference>